<protein>
    <submittedName>
        <fullName evidence="2 3">Uncharacterized protein</fullName>
    </submittedName>
</protein>
<dbReference type="RefSeq" id="XP_009226254.1">
    <property type="nucleotide sequence ID" value="XM_009227990.1"/>
</dbReference>
<feature type="compositionally biased region" description="Gly residues" evidence="1">
    <location>
        <begin position="204"/>
        <end position="214"/>
    </location>
</feature>
<name>J3P9E4_GAET3</name>
<evidence type="ECO:0000313" key="4">
    <source>
        <dbReference type="Proteomes" id="UP000006039"/>
    </source>
</evidence>
<evidence type="ECO:0000313" key="3">
    <source>
        <dbReference type="EnsemblFungi" id="EJT73280"/>
    </source>
</evidence>
<reference evidence="2" key="2">
    <citation type="submission" date="2010-07" db="EMBL/GenBank/DDBJ databases">
        <authorList>
            <consortium name="The Broad Institute Genome Sequencing Platform"/>
            <consortium name="Broad Institute Genome Sequencing Center for Infectious Disease"/>
            <person name="Ma L.-J."/>
            <person name="Dead R."/>
            <person name="Young S."/>
            <person name="Zeng Q."/>
            <person name="Koehrsen M."/>
            <person name="Alvarado L."/>
            <person name="Berlin A."/>
            <person name="Chapman S.B."/>
            <person name="Chen Z."/>
            <person name="Freedman E."/>
            <person name="Gellesch M."/>
            <person name="Goldberg J."/>
            <person name="Griggs A."/>
            <person name="Gujja S."/>
            <person name="Heilman E.R."/>
            <person name="Heiman D."/>
            <person name="Hepburn T."/>
            <person name="Howarth C."/>
            <person name="Jen D."/>
            <person name="Larson L."/>
            <person name="Mehta T."/>
            <person name="Neiman D."/>
            <person name="Pearson M."/>
            <person name="Roberts A."/>
            <person name="Saif S."/>
            <person name="Shea T."/>
            <person name="Shenoy N."/>
            <person name="Sisk P."/>
            <person name="Stolte C."/>
            <person name="Sykes S."/>
            <person name="Walk T."/>
            <person name="White J."/>
            <person name="Yandava C."/>
            <person name="Haas B."/>
            <person name="Nusbaum C."/>
            <person name="Birren B."/>
        </authorList>
    </citation>
    <scope>NUCLEOTIDE SEQUENCE</scope>
    <source>
        <strain evidence="2">R3-111a-1</strain>
    </source>
</reference>
<dbReference type="EnsemblFungi" id="EJT73280">
    <property type="protein sequence ID" value="EJT73280"/>
    <property type="gene ID" value="GGTG_10126"/>
</dbReference>
<feature type="region of interest" description="Disordered" evidence="1">
    <location>
        <begin position="193"/>
        <end position="253"/>
    </location>
</feature>
<dbReference type="HOGENOM" id="CLU_1012092_0_0_1"/>
<reference evidence="2" key="3">
    <citation type="submission" date="2010-09" db="EMBL/GenBank/DDBJ databases">
        <title>Annotation of Gaeumannomyces graminis var. tritici R3-111a-1.</title>
        <authorList>
            <consortium name="The Broad Institute Genome Sequencing Platform"/>
            <person name="Ma L.-J."/>
            <person name="Dead R."/>
            <person name="Young S.K."/>
            <person name="Zeng Q."/>
            <person name="Gargeya S."/>
            <person name="Fitzgerald M."/>
            <person name="Haas B."/>
            <person name="Abouelleil A."/>
            <person name="Alvarado L."/>
            <person name="Arachchi H.M."/>
            <person name="Berlin A."/>
            <person name="Brown A."/>
            <person name="Chapman S.B."/>
            <person name="Chen Z."/>
            <person name="Dunbar C."/>
            <person name="Freedman E."/>
            <person name="Gearin G."/>
            <person name="Gellesch M."/>
            <person name="Goldberg J."/>
            <person name="Griggs A."/>
            <person name="Gujja S."/>
            <person name="Heiman D."/>
            <person name="Howarth C."/>
            <person name="Larson L."/>
            <person name="Lui A."/>
            <person name="MacDonald P.J.P."/>
            <person name="Mehta T."/>
            <person name="Montmayeur A."/>
            <person name="Murphy C."/>
            <person name="Neiman D."/>
            <person name="Pearson M."/>
            <person name="Priest M."/>
            <person name="Roberts A."/>
            <person name="Saif S."/>
            <person name="Shea T."/>
            <person name="Shenoy N."/>
            <person name="Sisk P."/>
            <person name="Stolte C."/>
            <person name="Sykes S."/>
            <person name="Yandava C."/>
            <person name="Wortman J."/>
            <person name="Nusbaum C."/>
            <person name="Birren B."/>
        </authorList>
    </citation>
    <scope>NUCLEOTIDE SEQUENCE</scope>
    <source>
        <strain evidence="2">R3-111a-1</strain>
    </source>
</reference>
<accession>J3P9E4</accession>
<dbReference type="EMBL" id="GL385399">
    <property type="protein sequence ID" value="EJT73280.1"/>
    <property type="molecule type" value="Genomic_DNA"/>
</dbReference>
<evidence type="ECO:0000313" key="2">
    <source>
        <dbReference type="EMBL" id="EJT73280.1"/>
    </source>
</evidence>
<dbReference type="VEuPathDB" id="FungiDB:GGTG_10126"/>
<dbReference type="AlphaFoldDB" id="J3P9E4"/>
<reference evidence="3" key="4">
    <citation type="journal article" date="2015" name="G3 (Bethesda)">
        <title>Genome sequences of three phytopathogenic species of the Magnaporthaceae family of fungi.</title>
        <authorList>
            <person name="Okagaki L.H."/>
            <person name="Nunes C.C."/>
            <person name="Sailsbery J."/>
            <person name="Clay B."/>
            <person name="Brown D."/>
            <person name="John T."/>
            <person name="Oh Y."/>
            <person name="Young N."/>
            <person name="Fitzgerald M."/>
            <person name="Haas B.J."/>
            <person name="Zeng Q."/>
            <person name="Young S."/>
            <person name="Adiconis X."/>
            <person name="Fan L."/>
            <person name="Levin J.Z."/>
            <person name="Mitchell T.K."/>
            <person name="Okubara P.A."/>
            <person name="Farman M.L."/>
            <person name="Kohn L.M."/>
            <person name="Birren B."/>
            <person name="Ma L.-J."/>
            <person name="Dean R.A."/>
        </authorList>
    </citation>
    <scope>NUCLEOTIDE SEQUENCE</scope>
    <source>
        <strain evidence="3">R3-111a-1</strain>
    </source>
</reference>
<sequence>MGQGSWFLALAAGEGEQHPGPKLRSIPPLLESGRSVDDTDWKGWKGWKGLGAFFPLEWIRKVAWRSHSGAAEASTSRLVAGRSEERPSTASYWELGEVRYRHYSHLCALPPLNRAHILSVPGDVGGSKLSTWHVWMQGLDGAMCLHVRIAHMHDPSEERRGRERERDRDRHAYIFADQAGGGVLAGNERIRAREARAARPQEGAAGGGGDGGGGGRRRCGKREQQRKVVGFFSPGPKKNGPPSNPQQDGPGAVAVAVSVYQRKTNPFHSWQAGLS</sequence>
<keyword evidence="4" id="KW-1185">Reference proteome</keyword>
<reference evidence="4" key="1">
    <citation type="submission" date="2010-07" db="EMBL/GenBank/DDBJ databases">
        <title>The genome sequence of Gaeumannomyces graminis var. tritici strain R3-111a-1.</title>
        <authorList>
            <consortium name="The Broad Institute Genome Sequencing Platform"/>
            <person name="Ma L.-J."/>
            <person name="Dead R."/>
            <person name="Young S."/>
            <person name="Zeng Q."/>
            <person name="Koehrsen M."/>
            <person name="Alvarado L."/>
            <person name="Berlin A."/>
            <person name="Chapman S.B."/>
            <person name="Chen Z."/>
            <person name="Freedman E."/>
            <person name="Gellesch M."/>
            <person name="Goldberg J."/>
            <person name="Griggs A."/>
            <person name="Gujja S."/>
            <person name="Heilman E.R."/>
            <person name="Heiman D."/>
            <person name="Hepburn T."/>
            <person name="Howarth C."/>
            <person name="Jen D."/>
            <person name="Larson L."/>
            <person name="Mehta T."/>
            <person name="Neiman D."/>
            <person name="Pearson M."/>
            <person name="Roberts A."/>
            <person name="Saif S."/>
            <person name="Shea T."/>
            <person name="Shenoy N."/>
            <person name="Sisk P."/>
            <person name="Stolte C."/>
            <person name="Sykes S."/>
            <person name="Walk T."/>
            <person name="White J."/>
            <person name="Yandava C."/>
            <person name="Haas B."/>
            <person name="Nusbaum C."/>
            <person name="Birren B."/>
        </authorList>
    </citation>
    <scope>NUCLEOTIDE SEQUENCE [LARGE SCALE GENOMIC DNA]</scope>
    <source>
        <strain evidence="4">R3-111a-1</strain>
    </source>
</reference>
<organism evidence="2">
    <name type="scientific">Gaeumannomyces tritici (strain R3-111a-1)</name>
    <name type="common">Wheat and barley take-all root rot fungus</name>
    <name type="synonym">Gaeumannomyces graminis var. tritici</name>
    <dbReference type="NCBI Taxonomy" id="644352"/>
    <lineage>
        <taxon>Eukaryota</taxon>
        <taxon>Fungi</taxon>
        <taxon>Dikarya</taxon>
        <taxon>Ascomycota</taxon>
        <taxon>Pezizomycotina</taxon>
        <taxon>Sordariomycetes</taxon>
        <taxon>Sordariomycetidae</taxon>
        <taxon>Magnaporthales</taxon>
        <taxon>Magnaporthaceae</taxon>
        <taxon>Gaeumannomyces</taxon>
    </lineage>
</organism>
<evidence type="ECO:0000256" key="1">
    <source>
        <dbReference type="SAM" id="MobiDB-lite"/>
    </source>
</evidence>
<reference evidence="3" key="5">
    <citation type="submission" date="2018-04" db="UniProtKB">
        <authorList>
            <consortium name="EnsemblFungi"/>
        </authorList>
    </citation>
    <scope>IDENTIFICATION</scope>
    <source>
        <strain evidence="3">R3-111a-1</strain>
    </source>
</reference>
<feature type="compositionally biased region" description="Low complexity" evidence="1">
    <location>
        <begin position="231"/>
        <end position="247"/>
    </location>
</feature>
<gene>
    <name evidence="3" type="primary">20350584</name>
    <name evidence="2" type="ORF">GGTG_10126</name>
</gene>
<proteinExistence type="predicted"/>
<dbReference type="GeneID" id="20350584"/>
<dbReference type="Proteomes" id="UP000006039">
    <property type="component" value="Unassembled WGS sequence"/>
</dbReference>